<feature type="compositionally biased region" description="Pro residues" evidence="10">
    <location>
        <begin position="289"/>
        <end position="302"/>
    </location>
</feature>
<feature type="domain" description="Protein kinase" evidence="11">
    <location>
        <begin position="15"/>
        <end position="281"/>
    </location>
</feature>
<comment type="caution">
    <text evidence="12">The sequence shown here is derived from an EMBL/GenBank/DDBJ whole genome shotgun (WGS) entry which is preliminary data.</text>
</comment>
<evidence type="ECO:0000313" key="13">
    <source>
        <dbReference type="Proteomes" id="UP001604335"/>
    </source>
</evidence>
<sequence>MQPSLPPGTVLQNRYRLVEVLGQGGFGRTYLAEDLGRFGERCALKEFTPPVGDAYALEKSNELFRREAAVLYQINHPQIPKFQATFEAEGRLFLVQDYVQGNTYRSLLDSRLHHGQLFAEGEVFYLLQQLLPVLSYLHNLGIIHRDISPENIILREHDRLPVLIDFGAIKEMATRFQQPGATAVQATTVGKSGYAPSEQIQTGRAYPSSDLYALAATVLVLLTGREPQDLLDDRTLTWHWDQYVPLTPALGDLLRRMLAYQPTERYPSASLVLQALQEVTLDATARPVTHPPSTSPPTPAAPAPAANPTGTVPSTMATVVVGRAAPPPIAPRSPAPAPAPGPDWSVEPRGSLMDNPWAVTVLGVLLVLGTGVGSWSLVNQFLSRSPNNSNPTPTETASESPPLPSPSPTPSPTPSPSPIASPVVSTQRLNLQPAGDFEDSRTLGENETLIYRFQAGAEQPLSISVAGNNVIASLLAPDGDPADRSSRDLRQWDGVIAVAGEYALQVRVAPGAPRGDYRLRLRLAAAAATPSPEPSPLPTPTPTPEPTPSPSPEPTRQPTSRNFQGVTQPQVPQTFGFEAQAGQRISINIPSGLRATVFGPNGPIPDMEGLEGSVSFEAPVGGNYGIEVSSDLEMPFEIAVRVR</sequence>
<comment type="catalytic activity">
    <reaction evidence="7">
        <text>L-threonyl-[protein] + ATP = O-phospho-L-threonyl-[protein] + ADP + H(+)</text>
        <dbReference type="Rhea" id="RHEA:46608"/>
        <dbReference type="Rhea" id="RHEA-COMP:11060"/>
        <dbReference type="Rhea" id="RHEA-COMP:11605"/>
        <dbReference type="ChEBI" id="CHEBI:15378"/>
        <dbReference type="ChEBI" id="CHEBI:30013"/>
        <dbReference type="ChEBI" id="CHEBI:30616"/>
        <dbReference type="ChEBI" id="CHEBI:61977"/>
        <dbReference type="ChEBI" id="CHEBI:456216"/>
        <dbReference type="EC" id="2.7.11.1"/>
    </reaction>
</comment>
<evidence type="ECO:0000256" key="3">
    <source>
        <dbReference type="ARBA" id="ARBA00022679"/>
    </source>
</evidence>
<feature type="compositionally biased region" description="Pro residues" evidence="10">
    <location>
        <begin position="531"/>
        <end position="555"/>
    </location>
</feature>
<accession>A0ABW7C5U6</accession>
<keyword evidence="6 9" id="KW-0067">ATP-binding</keyword>
<dbReference type="PROSITE" id="PS00109">
    <property type="entry name" value="PROTEIN_KINASE_TYR"/>
    <property type="match status" value="1"/>
</dbReference>
<dbReference type="Gene3D" id="2.60.120.380">
    <property type="match status" value="2"/>
</dbReference>
<dbReference type="PROSITE" id="PS00107">
    <property type="entry name" value="PROTEIN_KINASE_ATP"/>
    <property type="match status" value="1"/>
</dbReference>
<feature type="region of interest" description="Disordered" evidence="10">
    <location>
        <begin position="385"/>
        <end position="423"/>
    </location>
</feature>
<feature type="compositionally biased region" description="Low complexity" evidence="10">
    <location>
        <begin position="391"/>
        <end position="400"/>
    </location>
</feature>
<gene>
    <name evidence="12" type="ORF">VPK24_02165</name>
</gene>
<evidence type="ECO:0000256" key="5">
    <source>
        <dbReference type="ARBA" id="ARBA00022777"/>
    </source>
</evidence>
<keyword evidence="3" id="KW-0808">Transferase</keyword>
<feature type="region of interest" description="Disordered" evidence="10">
    <location>
        <begin position="526"/>
        <end position="567"/>
    </location>
</feature>
<evidence type="ECO:0000256" key="4">
    <source>
        <dbReference type="ARBA" id="ARBA00022741"/>
    </source>
</evidence>
<dbReference type="PANTHER" id="PTHR24363:SF0">
    <property type="entry name" value="SERINE_THREONINE KINASE LIKE DOMAIN CONTAINING 1"/>
    <property type="match status" value="1"/>
</dbReference>
<feature type="compositionally biased region" description="Low complexity" evidence="10">
    <location>
        <begin position="303"/>
        <end position="313"/>
    </location>
</feature>
<proteinExistence type="predicted"/>
<dbReference type="Pfam" id="PF00069">
    <property type="entry name" value="Pkinase"/>
    <property type="match status" value="1"/>
</dbReference>
<evidence type="ECO:0000256" key="1">
    <source>
        <dbReference type="ARBA" id="ARBA00012513"/>
    </source>
</evidence>
<dbReference type="Gene3D" id="3.30.200.20">
    <property type="entry name" value="Phosphorylase Kinase, domain 1"/>
    <property type="match status" value="1"/>
</dbReference>
<evidence type="ECO:0000256" key="7">
    <source>
        <dbReference type="ARBA" id="ARBA00047899"/>
    </source>
</evidence>
<reference evidence="13" key="1">
    <citation type="journal article" date="2024" name="Algal Res.">
        <title>Biochemical, toxicological and genomic investigation of a high-biomass producing Limnothrix strain isolated from Italian shallow drinking water reservoir.</title>
        <authorList>
            <person name="Simonazzi M."/>
            <person name="Shishido T.K."/>
            <person name="Delbaje E."/>
            <person name="Wahlsten M."/>
            <person name="Fewer D.P."/>
            <person name="Sivonen K."/>
            <person name="Pezzolesi L."/>
            <person name="Pistocchi R."/>
        </authorList>
    </citation>
    <scope>NUCLEOTIDE SEQUENCE [LARGE SCALE GENOMIC DNA]</scope>
    <source>
        <strain evidence="13">LRLZ20PSL1</strain>
    </source>
</reference>
<evidence type="ECO:0000256" key="2">
    <source>
        <dbReference type="ARBA" id="ARBA00022527"/>
    </source>
</evidence>
<evidence type="ECO:0000256" key="10">
    <source>
        <dbReference type="SAM" id="MobiDB-lite"/>
    </source>
</evidence>
<dbReference type="GO" id="GO:0016301">
    <property type="term" value="F:kinase activity"/>
    <property type="evidence" value="ECO:0007669"/>
    <property type="project" value="UniProtKB-KW"/>
</dbReference>
<dbReference type="RefSeq" id="WP_393010314.1">
    <property type="nucleotide sequence ID" value="NZ_JAZAQF010000012.1"/>
</dbReference>
<evidence type="ECO:0000256" key="8">
    <source>
        <dbReference type="ARBA" id="ARBA00048679"/>
    </source>
</evidence>
<feature type="compositionally biased region" description="Pro residues" evidence="10">
    <location>
        <begin position="325"/>
        <end position="341"/>
    </location>
</feature>
<dbReference type="InterPro" id="IPR011009">
    <property type="entry name" value="Kinase-like_dom_sf"/>
</dbReference>
<keyword evidence="5 12" id="KW-0418">Kinase</keyword>
<dbReference type="InterPro" id="IPR008266">
    <property type="entry name" value="Tyr_kinase_AS"/>
</dbReference>
<dbReference type="Proteomes" id="UP001604335">
    <property type="component" value="Unassembled WGS sequence"/>
</dbReference>
<keyword evidence="2" id="KW-0723">Serine/threonine-protein kinase</keyword>
<feature type="binding site" evidence="9">
    <location>
        <position position="45"/>
    </location>
    <ligand>
        <name>ATP</name>
        <dbReference type="ChEBI" id="CHEBI:30616"/>
    </ligand>
</feature>
<organism evidence="12 13">
    <name type="scientific">Limnothrix redekei LRLZ20PSL1</name>
    <dbReference type="NCBI Taxonomy" id="3112953"/>
    <lineage>
        <taxon>Bacteria</taxon>
        <taxon>Bacillati</taxon>
        <taxon>Cyanobacteriota</taxon>
        <taxon>Cyanophyceae</taxon>
        <taxon>Pseudanabaenales</taxon>
        <taxon>Pseudanabaenaceae</taxon>
        <taxon>Limnothrix</taxon>
    </lineage>
</organism>
<evidence type="ECO:0000259" key="11">
    <source>
        <dbReference type="PROSITE" id="PS50011"/>
    </source>
</evidence>
<feature type="region of interest" description="Disordered" evidence="10">
    <location>
        <begin position="325"/>
        <end position="347"/>
    </location>
</feature>
<dbReference type="Gene3D" id="1.10.510.10">
    <property type="entry name" value="Transferase(Phosphotransferase) domain 1"/>
    <property type="match status" value="1"/>
</dbReference>
<evidence type="ECO:0000313" key="12">
    <source>
        <dbReference type="EMBL" id="MFG3816426.1"/>
    </source>
</evidence>
<evidence type="ECO:0000256" key="6">
    <source>
        <dbReference type="ARBA" id="ARBA00022840"/>
    </source>
</evidence>
<dbReference type="EC" id="2.7.11.1" evidence="1"/>
<dbReference type="EMBL" id="JAZAQF010000012">
    <property type="protein sequence ID" value="MFG3816426.1"/>
    <property type="molecule type" value="Genomic_DNA"/>
</dbReference>
<keyword evidence="4 9" id="KW-0547">Nucleotide-binding</keyword>
<evidence type="ECO:0000256" key="9">
    <source>
        <dbReference type="PROSITE-ProRule" id="PRU10141"/>
    </source>
</evidence>
<keyword evidence="13" id="KW-1185">Reference proteome</keyword>
<dbReference type="PANTHER" id="PTHR24363">
    <property type="entry name" value="SERINE/THREONINE PROTEIN KINASE"/>
    <property type="match status" value="1"/>
</dbReference>
<protein>
    <recommendedName>
        <fullName evidence="1">non-specific serine/threonine protein kinase</fullName>
        <ecNumber evidence="1">2.7.11.1</ecNumber>
    </recommendedName>
</protein>
<name>A0ABW7C5U6_9CYAN</name>
<dbReference type="SUPFAM" id="SSF56112">
    <property type="entry name" value="Protein kinase-like (PK-like)"/>
    <property type="match status" value="1"/>
</dbReference>
<feature type="compositionally biased region" description="Pro residues" evidence="10">
    <location>
        <begin position="401"/>
        <end position="419"/>
    </location>
</feature>
<feature type="region of interest" description="Disordered" evidence="10">
    <location>
        <begin position="286"/>
        <end position="313"/>
    </location>
</feature>
<dbReference type="CDD" id="cd14014">
    <property type="entry name" value="STKc_PknB_like"/>
    <property type="match status" value="1"/>
</dbReference>
<dbReference type="PROSITE" id="PS50011">
    <property type="entry name" value="PROTEIN_KINASE_DOM"/>
    <property type="match status" value="1"/>
</dbReference>
<comment type="catalytic activity">
    <reaction evidence="8">
        <text>L-seryl-[protein] + ATP = O-phospho-L-seryl-[protein] + ADP + H(+)</text>
        <dbReference type="Rhea" id="RHEA:17989"/>
        <dbReference type="Rhea" id="RHEA-COMP:9863"/>
        <dbReference type="Rhea" id="RHEA-COMP:11604"/>
        <dbReference type="ChEBI" id="CHEBI:15378"/>
        <dbReference type="ChEBI" id="CHEBI:29999"/>
        <dbReference type="ChEBI" id="CHEBI:30616"/>
        <dbReference type="ChEBI" id="CHEBI:83421"/>
        <dbReference type="ChEBI" id="CHEBI:456216"/>
        <dbReference type="EC" id="2.7.11.1"/>
    </reaction>
</comment>
<dbReference type="InterPro" id="IPR017441">
    <property type="entry name" value="Protein_kinase_ATP_BS"/>
</dbReference>
<dbReference type="InterPro" id="IPR000719">
    <property type="entry name" value="Prot_kinase_dom"/>
</dbReference>